<evidence type="ECO:0000256" key="1">
    <source>
        <dbReference type="SAM" id="Phobius"/>
    </source>
</evidence>
<dbReference type="Proteomes" id="UP000549971">
    <property type="component" value="Unassembled WGS sequence"/>
</dbReference>
<dbReference type="EMBL" id="JACHMY010000001">
    <property type="protein sequence ID" value="MBB5838645.1"/>
    <property type="molecule type" value="Genomic_DNA"/>
</dbReference>
<comment type="caution">
    <text evidence="2">The sequence shown here is derived from an EMBL/GenBank/DDBJ whole genome shotgun (WGS) entry which is preliminary data.</text>
</comment>
<protein>
    <submittedName>
        <fullName evidence="2">Uncharacterized protein</fullName>
    </submittedName>
</protein>
<keyword evidence="1" id="KW-0812">Transmembrane</keyword>
<feature type="transmembrane region" description="Helical" evidence="1">
    <location>
        <begin position="159"/>
        <end position="184"/>
    </location>
</feature>
<feature type="transmembrane region" description="Helical" evidence="1">
    <location>
        <begin position="119"/>
        <end position="138"/>
    </location>
</feature>
<feature type="transmembrane region" description="Helical" evidence="1">
    <location>
        <begin position="83"/>
        <end position="107"/>
    </location>
</feature>
<keyword evidence="1" id="KW-1133">Transmembrane helix</keyword>
<feature type="transmembrane region" description="Helical" evidence="1">
    <location>
        <begin position="20"/>
        <end position="39"/>
    </location>
</feature>
<evidence type="ECO:0000313" key="2">
    <source>
        <dbReference type="EMBL" id="MBB5838645.1"/>
    </source>
</evidence>
<feature type="transmembrane region" description="Helical" evidence="1">
    <location>
        <begin position="196"/>
        <end position="216"/>
    </location>
</feature>
<evidence type="ECO:0000313" key="3">
    <source>
        <dbReference type="Proteomes" id="UP000549971"/>
    </source>
</evidence>
<feature type="transmembrane region" description="Helical" evidence="1">
    <location>
        <begin position="59"/>
        <end position="76"/>
    </location>
</feature>
<gene>
    <name evidence="2" type="ORF">HDA39_005379</name>
</gene>
<dbReference type="RefSeq" id="WP_184799645.1">
    <property type="nucleotide sequence ID" value="NZ_JACHMY010000001.1"/>
</dbReference>
<keyword evidence="3" id="KW-1185">Reference proteome</keyword>
<organism evidence="2 3">
    <name type="scientific">Kribbella italica</name>
    <dbReference type="NCBI Taxonomy" id="1540520"/>
    <lineage>
        <taxon>Bacteria</taxon>
        <taxon>Bacillati</taxon>
        <taxon>Actinomycetota</taxon>
        <taxon>Actinomycetes</taxon>
        <taxon>Propionibacteriales</taxon>
        <taxon>Kribbellaceae</taxon>
        <taxon>Kribbella</taxon>
    </lineage>
</organism>
<feature type="transmembrane region" description="Helical" evidence="1">
    <location>
        <begin position="269"/>
        <end position="293"/>
    </location>
</feature>
<reference evidence="2 3" key="1">
    <citation type="submission" date="2020-08" db="EMBL/GenBank/DDBJ databases">
        <title>Sequencing the genomes of 1000 actinobacteria strains.</title>
        <authorList>
            <person name="Klenk H.-P."/>
        </authorList>
    </citation>
    <scope>NUCLEOTIDE SEQUENCE [LARGE SCALE GENOMIC DNA]</scope>
    <source>
        <strain evidence="2 3">DSM 28967</strain>
    </source>
</reference>
<dbReference type="AlphaFoldDB" id="A0A7W9JBE3"/>
<feature type="transmembrane region" description="Helical" evidence="1">
    <location>
        <begin position="228"/>
        <end position="249"/>
    </location>
</feature>
<name>A0A7W9JBE3_9ACTN</name>
<keyword evidence="1" id="KW-0472">Membrane</keyword>
<accession>A0A7W9JBE3</accession>
<sequence length="305" mass="32124">MTTSTRPRDHAPSEATAQRWMPLAAVSWAAAYGLVRLWFATGHAPAWELPGSDLLISYWLSLAFCVLSAVLVVLPVSRMTIRLTWATAAGWVAVCAFVLLDVVAAVLPGLGIPFDPIGLLSRLGGLTGAGLLAATALTRQRALDPSCLRCSGLRSVTSTPRWAIAGAAVAAAGCLIRLAAQAVVGFGSTPYDAGMAVILFEAGFLLAGLLLPLLLVTRAGRIFPRWMLLLPGGGLGAGITAYFGVGLLQMVAAALRHEPVFGEMGLPEAFFWVAVPAYVLWGAGLLTATYGYYLRTRRPCRGCGR</sequence>
<proteinExistence type="predicted"/>